<dbReference type="AlphaFoldDB" id="A0A7S3PCH5"/>
<reference evidence="5" key="1">
    <citation type="submission" date="2021-01" db="EMBL/GenBank/DDBJ databases">
        <authorList>
            <person name="Corre E."/>
            <person name="Pelletier E."/>
            <person name="Niang G."/>
            <person name="Scheremetjew M."/>
            <person name="Finn R."/>
            <person name="Kale V."/>
            <person name="Holt S."/>
            <person name="Cochrane G."/>
            <person name="Meng A."/>
            <person name="Brown T."/>
            <person name="Cohen L."/>
        </authorList>
    </citation>
    <scope>NUCLEOTIDE SEQUENCE</scope>
    <source>
        <strain evidence="5">GSBS06</strain>
    </source>
</reference>
<dbReference type="Gene3D" id="3.40.30.10">
    <property type="entry name" value="Glutaredoxin"/>
    <property type="match status" value="1"/>
</dbReference>
<evidence type="ECO:0000259" key="3">
    <source>
        <dbReference type="PROSITE" id="PS50404"/>
    </source>
</evidence>
<evidence type="ECO:0000256" key="2">
    <source>
        <dbReference type="RuleBase" id="RU003494"/>
    </source>
</evidence>
<protein>
    <recommendedName>
        <fullName evidence="6">GST N-terminal domain-containing protein</fullName>
    </recommendedName>
</protein>
<comment type="similarity">
    <text evidence="1 2">Belongs to the GST superfamily.</text>
</comment>
<proteinExistence type="inferred from homology"/>
<dbReference type="PANTHER" id="PTHR44051:SF8">
    <property type="entry name" value="GLUTATHIONE S-TRANSFERASE GSTA"/>
    <property type="match status" value="1"/>
</dbReference>
<dbReference type="InterPro" id="IPR040079">
    <property type="entry name" value="Glutathione_S-Trfase"/>
</dbReference>
<dbReference type="InterPro" id="IPR036282">
    <property type="entry name" value="Glutathione-S-Trfase_C_sf"/>
</dbReference>
<feature type="domain" description="GST C-terminal" evidence="4">
    <location>
        <begin position="99"/>
        <end position="213"/>
    </location>
</feature>
<accession>A0A7S3PCH5</accession>
<dbReference type="SUPFAM" id="SSF52833">
    <property type="entry name" value="Thioredoxin-like"/>
    <property type="match status" value="1"/>
</dbReference>
<sequence length="213" mass="24215">MEASLSKVSNTMGSLKFYYSPESSSLMTETCLNELDIPFEKIKIDVKKKETQTEEYLKINPNGLVPAIDHDGTILWESAAIDMYLGETFGVEKNLYPPPGKLRGQAMKWIVWSNVTFGEAIGRYFHGDSKEIAEKAMTDISKCLKILDDRLKENPSLLDDFEYSLVDTHVAVIVAWLSLIKVDIEPYEGLWKWYMKISERPAFTKAMKPSGET</sequence>
<dbReference type="Gene3D" id="1.20.1050.10">
    <property type="match status" value="1"/>
</dbReference>
<dbReference type="EMBL" id="HBIN01007908">
    <property type="protein sequence ID" value="CAE0435556.1"/>
    <property type="molecule type" value="Transcribed_RNA"/>
</dbReference>
<feature type="domain" description="GST N-terminal" evidence="3">
    <location>
        <begin position="12"/>
        <end position="93"/>
    </location>
</feature>
<evidence type="ECO:0008006" key="6">
    <source>
        <dbReference type="Google" id="ProtNLM"/>
    </source>
</evidence>
<dbReference type="Pfam" id="PF02798">
    <property type="entry name" value="GST_N"/>
    <property type="match status" value="1"/>
</dbReference>
<dbReference type="Pfam" id="PF00043">
    <property type="entry name" value="GST_C"/>
    <property type="match status" value="1"/>
</dbReference>
<evidence type="ECO:0000256" key="1">
    <source>
        <dbReference type="ARBA" id="ARBA00007409"/>
    </source>
</evidence>
<evidence type="ECO:0000313" key="5">
    <source>
        <dbReference type="EMBL" id="CAE0435556.1"/>
    </source>
</evidence>
<dbReference type="PROSITE" id="PS50405">
    <property type="entry name" value="GST_CTER"/>
    <property type="match status" value="1"/>
</dbReference>
<dbReference type="InterPro" id="IPR004045">
    <property type="entry name" value="Glutathione_S-Trfase_N"/>
</dbReference>
<dbReference type="PROSITE" id="PS50404">
    <property type="entry name" value="GST_NTER"/>
    <property type="match status" value="1"/>
</dbReference>
<gene>
    <name evidence="5" type="ORF">ASTO00021_LOCUS5836</name>
</gene>
<dbReference type="SFLD" id="SFLDG00358">
    <property type="entry name" value="Main_(cytGST)"/>
    <property type="match status" value="1"/>
</dbReference>
<dbReference type="InterPro" id="IPR010987">
    <property type="entry name" value="Glutathione-S-Trfase_C-like"/>
</dbReference>
<dbReference type="InterPro" id="IPR004046">
    <property type="entry name" value="GST_C"/>
</dbReference>
<dbReference type="SUPFAM" id="SSF47616">
    <property type="entry name" value="GST C-terminal domain-like"/>
    <property type="match status" value="1"/>
</dbReference>
<organism evidence="5">
    <name type="scientific">Aplanochytrium stocchinoi</name>
    <dbReference type="NCBI Taxonomy" id="215587"/>
    <lineage>
        <taxon>Eukaryota</taxon>
        <taxon>Sar</taxon>
        <taxon>Stramenopiles</taxon>
        <taxon>Bigyra</taxon>
        <taxon>Labyrinthulomycetes</taxon>
        <taxon>Thraustochytrida</taxon>
        <taxon>Thraustochytriidae</taxon>
        <taxon>Aplanochytrium</taxon>
    </lineage>
</organism>
<dbReference type="InterPro" id="IPR036249">
    <property type="entry name" value="Thioredoxin-like_sf"/>
</dbReference>
<evidence type="ECO:0000259" key="4">
    <source>
        <dbReference type="PROSITE" id="PS50405"/>
    </source>
</evidence>
<dbReference type="SFLD" id="SFLDS00019">
    <property type="entry name" value="Glutathione_Transferase_(cytos"/>
    <property type="match status" value="1"/>
</dbReference>
<name>A0A7S3PCH5_9STRA</name>
<dbReference type="CDD" id="cd03057">
    <property type="entry name" value="GST_N_Beta"/>
    <property type="match status" value="1"/>
</dbReference>
<dbReference type="PANTHER" id="PTHR44051">
    <property type="entry name" value="GLUTATHIONE S-TRANSFERASE-RELATED"/>
    <property type="match status" value="1"/>
</dbReference>